<dbReference type="HOGENOM" id="CLU_2836278_0_0_1"/>
<dbReference type="EMBL" id="CM000847">
    <property type="protein sequence ID" value="KRH17165.1"/>
    <property type="molecule type" value="Genomic_DNA"/>
</dbReference>
<evidence type="ECO:0000256" key="1">
    <source>
        <dbReference type="SAM" id="Phobius"/>
    </source>
</evidence>
<sequence length="66" mass="7712">MLSAQRFHRKNTVTVSIIMVMMVHVSLVLYNTYIADLDVAPHYHNQNHTRKHSSTSIIYINIVWDS</sequence>
<dbReference type="Gramene" id="KRH17165">
    <property type="protein sequence ID" value="KRH17165"/>
    <property type="gene ID" value="GLYMA_14G203200"/>
</dbReference>
<reference evidence="3" key="2">
    <citation type="submission" date="2018-02" db="UniProtKB">
        <authorList>
            <consortium name="EnsemblPlants"/>
        </authorList>
    </citation>
    <scope>IDENTIFICATION</scope>
    <source>
        <strain evidence="3">Williams 82</strain>
    </source>
</reference>
<dbReference type="EnsemblPlants" id="KRH17165">
    <property type="protein sequence ID" value="KRH17165"/>
    <property type="gene ID" value="GLYMA_14G203200"/>
</dbReference>
<dbReference type="InParanoid" id="K7M870"/>
<organism evidence="2">
    <name type="scientific">Glycine max</name>
    <name type="common">Soybean</name>
    <name type="synonym">Glycine hispida</name>
    <dbReference type="NCBI Taxonomy" id="3847"/>
    <lineage>
        <taxon>Eukaryota</taxon>
        <taxon>Viridiplantae</taxon>
        <taxon>Streptophyta</taxon>
        <taxon>Embryophyta</taxon>
        <taxon>Tracheophyta</taxon>
        <taxon>Spermatophyta</taxon>
        <taxon>Magnoliopsida</taxon>
        <taxon>eudicotyledons</taxon>
        <taxon>Gunneridae</taxon>
        <taxon>Pentapetalae</taxon>
        <taxon>rosids</taxon>
        <taxon>fabids</taxon>
        <taxon>Fabales</taxon>
        <taxon>Fabaceae</taxon>
        <taxon>Papilionoideae</taxon>
        <taxon>50 kb inversion clade</taxon>
        <taxon>NPAAA clade</taxon>
        <taxon>indigoferoid/millettioid clade</taxon>
        <taxon>Phaseoleae</taxon>
        <taxon>Glycine</taxon>
        <taxon>Glycine subgen. Soja</taxon>
    </lineage>
</organism>
<keyword evidence="4" id="KW-1185">Reference proteome</keyword>
<protein>
    <submittedName>
        <fullName evidence="2 3">Uncharacterized protein</fullName>
    </submittedName>
</protein>
<keyword evidence="1" id="KW-0472">Membrane</keyword>
<reference evidence="2 3" key="1">
    <citation type="journal article" date="2010" name="Nature">
        <title>Genome sequence of the palaeopolyploid soybean.</title>
        <authorList>
            <person name="Schmutz J."/>
            <person name="Cannon S.B."/>
            <person name="Schlueter J."/>
            <person name="Ma J."/>
            <person name="Mitros T."/>
            <person name="Nelson W."/>
            <person name="Hyten D.L."/>
            <person name="Song Q."/>
            <person name="Thelen J.J."/>
            <person name="Cheng J."/>
            <person name="Xu D."/>
            <person name="Hellsten U."/>
            <person name="May G.D."/>
            <person name="Yu Y."/>
            <person name="Sakurai T."/>
            <person name="Umezawa T."/>
            <person name="Bhattacharyya M.K."/>
            <person name="Sandhu D."/>
            <person name="Valliyodan B."/>
            <person name="Lindquist E."/>
            <person name="Peto M."/>
            <person name="Grant D."/>
            <person name="Shu S."/>
            <person name="Goodstein D."/>
            <person name="Barry K."/>
            <person name="Futrell-Griggs M."/>
            <person name="Abernathy B."/>
            <person name="Du J."/>
            <person name="Tian Z."/>
            <person name="Zhu L."/>
            <person name="Gill N."/>
            <person name="Joshi T."/>
            <person name="Libault M."/>
            <person name="Sethuraman A."/>
            <person name="Zhang X.-C."/>
            <person name="Shinozaki K."/>
            <person name="Nguyen H.T."/>
            <person name="Wing R.A."/>
            <person name="Cregan P."/>
            <person name="Specht J."/>
            <person name="Grimwood J."/>
            <person name="Rokhsar D."/>
            <person name="Stacey G."/>
            <person name="Shoemaker R.C."/>
            <person name="Jackson S.A."/>
        </authorList>
    </citation>
    <scope>NUCLEOTIDE SEQUENCE [LARGE SCALE GENOMIC DNA]</scope>
    <source>
        <strain evidence="3">cv. Williams 82</strain>
        <tissue evidence="2">Callus</tissue>
    </source>
</reference>
<accession>K7M870</accession>
<proteinExistence type="predicted"/>
<dbReference type="AlphaFoldDB" id="K7M870"/>
<gene>
    <name evidence="2" type="ORF">GLYMA_14G203200</name>
</gene>
<name>K7M870_SOYBN</name>
<evidence type="ECO:0000313" key="4">
    <source>
        <dbReference type="Proteomes" id="UP000008827"/>
    </source>
</evidence>
<feature type="transmembrane region" description="Helical" evidence="1">
    <location>
        <begin position="12"/>
        <end position="33"/>
    </location>
</feature>
<keyword evidence="1" id="KW-0812">Transmembrane</keyword>
<reference evidence="2" key="3">
    <citation type="submission" date="2018-07" db="EMBL/GenBank/DDBJ databases">
        <title>WGS assembly of Glycine max.</title>
        <authorList>
            <person name="Schmutz J."/>
            <person name="Cannon S."/>
            <person name="Schlueter J."/>
            <person name="Ma J."/>
            <person name="Mitros T."/>
            <person name="Nelson W."/>
            <person name="Hyten D."/>
            <person name="Song Q."/>
            <person name="Thelen J."/>
            <person name="Cheng J."/>
            <person name="Xu D."/>
            <person name="Hellsten U."/>
            <person name="May G."/>
            <person name="Yu Y."/>
            <person name="Sakurai T."/>
            <person name="Umezawa T."/>
            <person name="Bhattacharyya M."/>
            <person name="Sandhu D."/>
            <person name="Valliyodan B."/>
            <person name="Lindquist E."/>
            <person name="Peto M."/>
            <person name="Grant D."/>
            <person name="Shu S."/>
            <person name="Goodstein D."/>
            <person name="Barry K."/>
            <person name="Futrell-Griggs M."/>
            <person name="Abernathy B."/>
            <person name="Du J."/>
            <person name="Tian Z."/>
            <person name="Zhu L."/>
            <person name="Gill N."/>
            <person name="Joshi T."/>
            <person name="Libault M."/>
            <person name="Sethuraman A."/>
            <person name="Zhang X."/>
            <person name="Shinozaki K."/>
            <person name="Nguyen H."/>
            <person name="Wing R."/>
            <person name="Cregan P."/>
            <person name="Specht J."/>
            <person name="Grimwood J."/>
            <person name="Rokhsar D."/>
            <person name="Stacey G."/>
            <person name="Shoemaker R."/>
            <person name="Jackson S."/>
        </authorList>
    </citation>
    <scope>NUCLEOTIDE SEQUENCE</scope>
    <source>
        <tissue evidence="2">Callus</tissue>
    </source>
</reference>
<evidence type="ECO:0000313" key="3">
    <source>
        <dbReference type="EnsemblPlants" id="KRH17165"/>
    </source>
</evidence>
<dbReference type="PaxDb" id="3847-GLYMA14G38352.1"/>
<evidence type="ECO:0000313" key="2">
    <source>
        <dbReference type="EMBL" id="KRH17165.1"/>
    </source>
</evidence>
<keyword evidence="1" id="KW-1133">Transmembrane helix</keyword>
<dbReference type="Proteomes" id="UP000008827">
    <property type="component" value="Chromosome 14"/>
</dbReference>